<evidence type="ECO:0000313" key="4">
    <source>
        <dbReference type="Proteomes" id="UP000694844"/>
    </source>
</evidence>
<name>A0A8B8DF76_CRAVI</name>
<feature type="transmembrane region" description="Helical" evidence="2">
    <location>
        <begin position="100"/>
        <end position="124"/>
    </location>
</feature>
<proteinExistence type="predicted"/>
<feature type="signal peptide" evidence="3">
    <location>
        <begin position="1"/>
        <end position="24"/>
    </location>
</feature>
<dbReference type="GeneID" id="111126425"/>
<feature type="chain" id="PRO_5034858791" evidence="3">
    <location>
        <begin position="25"/>
        <end position="139"/>
    </location>
</feature>
<evidence type="ECO:0000256" key="2">
    <source>
        <dbReference type="SAM" id="Phobius"/>
    </source>
</evidence>
<keyword evidence="4" id="KW-1185">Reference proteome</keyword>
<evidence type="ECO:0000256" key="3">
    <source>
        <dbReference type="SAM" id="SignalP"/>
    </source>
</evidence>
<evidence type="ECO:0000256" key="1">
    <source>
        <dbReference type="SAM" id="MobiDB-lite"/>
    </source>
</evidence>
<keyword evidence="3" id="KW-0732">Signal</keyword>
<reference evidence="5" key="1">
    <citation type="submission" date="2025-08" db="UniProtKB">
        <authorList>
            <consortium name="RefSeq"/>
        </authorList>
    </citation>
    <scope>IDENTIFICATION</scope>
    <source>
        <tissue evidence="5">Whole sample</tissue>
    </source>
</reference>
<dbReference type="Proteomes" id="UP000694844">
    <property type="component" value="Chromosome 3"/>
</dbReference>
<dbReference type="RefSeq" id="XP_022326777.1">
    <property type="nucleotide sequence ID" value="XM_022471069.1"/>
</dbReference>
<protein>
    <submittedName>
        <fullName evidence="5">Uncharacterized protein LOC111126425 isoform X2</fullName>
    </submittedName>
</protein>
<dbReference type="AlphaFoldDB" id="A0A8B8DF76"/>
<dbReference type="PROSITE" id="PS51257">
    <property type="entry name" value="PROKAR_LIPOPROTEIN"/>
    <property type="match status" value="1"/>
</dbReference>
<evidence type="ECO:0000313" key="5">
    <source>
        <dbReference type="RefSeq" id="XP_022326777.1"/>
    </source>
</evidence>
<organism evidence="4 5">
    <name type="scientific">Crassostrea virginica</name>
    <name type="common">Eastern oyster</name>
    <dbReference type="NCBI Taxonomy" id="6565"/>
    <lineage>
        <taxon>Eukaryota</taxon>
        <taxon>Metazoa</taxon>
        <taxon>Spiralia</taxon>
        <taxon>Lophotrochozoa</taxon>
        <taxon>Mollusca</taxon>
        <taxon>Bivalvia</taxon>
        <taxon>Autobranchia</taxon>
        <taxon>Pteriomorphia</taxon>
        <taxon>Ostreida</taxon>
        <taxon>Ostreoidea</taxon>
        <taxon>Ostreidae</taxon>
        <taxon>Crassostrea</taxon>
    </lineage>
</organism>
<keyword evidence="2" id="KW-0812">Transmembrane</keyword>
<gene>
    <name evidence="5" type="primary">LOC111126425</name>
</gene>
<accession>A0A8B8DF76</accession>
<keyword evidence="2" id="KW-0472">Membrane</keyword>
<feature type="compositionally biased region" description="Basic and acidic residues" evidence="1">
    <location>
        <begin position="67"/>
        <end position="77"/>
    </location>
</feature>
<keyword evidence="2" id="KW-1133">Transmembrane helix</keyword>
<sequence>MNLCHLKFVVICFSGLFIFSACDSGTEDAVVEGSGEITAHTDRVPVMEDELSATQVPANLSTSTRVEAPDDESKTKETEIVDGATVSGPNANKEAISSNIVFIIAPAVVGTVVVIVVIIAIIAIRRKGREKLQFITHGE</sequence>
<feature type="region of interest" description="Disordered" evidence="1">
    <location>
        <begin position="58"/>
        <end position="77"/>
    </location>
</feature>